<evidence type="ECO:0000256" key="4">
    <source>
        <dbReference type="ARBA" id="ARBA00023242"/>
    </source>
</evidence>
<evidence type="ECO:0000256" key="1">
    <source>
        <dbReference type="ARBA" id="ARBA00023015"/>
    </source>
</evidence>
<feature type="region of interest" description="Disordered" evidence="5">
    <location>
        <begin position="184"/>
        <end position="228"/>
    </location>
</feature>
<evidence type="ECO:0000256" key="3">
    <source>
        <dbReference type="ARBA" id="ARBA00023163"/>
    </source>
</evidence>
<dbReference type="Gene3D" id="2.170.150.80">
    <property type="entry name" value="NAC domain"/>
    <property type="match status" value="1"/>
</dbReference>
<evidence type="ECO:0000313" key="7">
    <source>
        <dbReference type="EMBL" id="CAK9159848.1"/>
    </source>
</evidence>
<dbReference type="GO" id="GO:0003677">
    <property type="term" value="F:DNA binding"/>
    <property type="evidence" value="ECO:0007669"/>
    <property type="project" value="UniProtKB-KW"/>
</dbReference>
<dbReference type="Proteomes" id="UP001642360">
    <property type="component" value="Unassembled WGS sequence"/>
</dbReference>
<gene>
    <name evidence="7" type="ORF">ILEXP_LOCUS28560</name>
</gene>
<dbReference type="PANTHER" id="PTHR31744:SF220">
    <property type="entry name" value="LOW QUALITY PROTEIN: NAC DOMAIN-CONTAINING PROTEIN 90-LIKE"/>
    <property type="match status" value="1"/>
</dbReference>
<feature type="domain" description="NAC" evidence="6">
    <location>
        <begin position="4"/>
        <end position="162"/>
    </location>
</feature>
<dbReference type="SUPFAM" id="SSF101941">
    <property type="entry name" value="NAC domain"/>
    <property type="match status" value="1"/>
</dbReference>
<evidence type="ECO:0000256" key="5">
    <source>
        <dbReference type="SAM" id="MobiDB-lite"/>
    </source>
</evidence>
<evidence type="ECO:0000256" key="2">
    <source>
        <dbReference type="ARBA" id="ARBA00023125"/>
    </source>
</evidence>
<protein>
    <recommendedName>
        <fullName evidence="6">NAC domain-containing protein</fullName>
    </recommendedName>
</protein>
<sequence>MEDRPPGFRFYPTENELVSFYLHNMLEGRRQDLDRVIPVVDIYEYNPWDLPLFAGEFCQGDTEQWFFFIPRQEKETRGGRPNRLTASGYWKATGSPGSVFSDNNRIIGMKKTMVFYTGRAPSGRKTEWKMNEYKAIKGEASSSTSTTPKLRQEFSLCRIYLKSKSLRAFDRRPPGQVMRGEAIVHQPHHGNEATTSSLQNQSMRERTSSPDSSSSGDHANPSQNMEKDCWDVPADNDVFCDWEQFNWFE</sequence>
<keyword evidence="4" id="KW-0539">Nucleus</keyword>
<dbReference type="Pfam" id="PF02365">
    <property type="entry name" value="NAM"/>
    <property type="match status" value="1"/>
</dbReference>
<dbReference type="PROSITE" id="PS51005">
    <property type="entry name" value="NAC"/>
    <property type="match status" value="1"/>
</dbReference>
<accession>A0ABC8SSI5</accession>
<proteinExistence type="predicted"/>
<keyword evidence="2" id="KW-0238">DNA-binding</keyword>
<dbReference type="AlphaFoldDB" id="A0ABC8SSI5"/>
<name>A0ABC8SSI5_9AQUA</name>
<dbReference type="EMBL" id="CAUOFW020003414">
    <property type="protein sequence ID" value="CAK9159848.1"/>
    <property type="molecule type" value="Genomic_DNA"/>
</dbReference>
<keyword evidence="3" id="KW-0804">Transcription</keyword>
<dbReference type="PANTHER" id="PTHR31744">
    <property type="entry name" value="PROTEIN CUP-SHAPED COTYLEDON 2-RELATED"/>
    <property type="match status" value="1"/>
</dbReference>
<keyword evidence="8" id="KW-1185">Reference proteome</keyword>
<dbReference type="InterPro" id="IPR003441">
    <property type="entry name" value="NAC-dom"/>
</dbReference>
<evidence type="ECO:0000259" key="6">
    <source>
        <dbReference type="PROSITE" id="PS51005"/>
    </source>
</evidence>
<comment type="caution">
    <text evidence="7">The sequence shown here is derived from an EMBL/GenBank/DDBJ whole genome shotgun (WGS) entry which is preliminary data.</text>
</comment>
<reference evidence="7 8" key="1">
    <citation type="submission" date="2024-02" db="EMBL/GenBank/DDBJ databases">
        <authorList>
            <person name="Vignale AGUSTIN F."/>
            <person name="Sosa J E."/>
            <person name="Modenutti C."/>
        </authorList>
    </citation>
    <scope>NUCLEOTIDE SEQUENCE [LARGE SCALE GENOMIC DNA]</scope>
</reference>
<organism evidence="7 8">
    <name type="scientific">Ilex paraguariensis</name>
    <name type="common">yerba mate</name>
    <dbReference type="NCBI Taxonomy" id="185542"/>
    <lineage>
        <taxon>Eukaryota</taxon>
        <taxon>Viridiplantae</taxon>
        <taxon>Streptophyta</taxon>
        <taxon>Embryophyta</taxon>
        <taxon>Tracheophyta</taxon>
        <taxon>Spermatophyta</taxon>
        <taxon>Magnoliopsida</taxon>
        <taxon>eudicotyledons</taxon>
        <taxon>Gunneridae</taxon>
        <taxon>Pentapetalae</taxon>
        <taxon>asterids</taxon>
        <taxon>campanulids</taxon>
        <taxon>Aquifoliales</taxon>
        <taxon>Aquifoliaceae</taxon>
        <taxon>Ilex</taxon>
    </lineage>
</organism>
<feature type="compositionally biased region" description="Polar residues" evidence="5">
    <location>
        <begin position="192"/>
        <end position="202"/>
    </location>
</feature>
<evidence type="ECO:0000313" key="8">
    <source>
        <dbReference type="Proteomes" id="UP001642360"/>
    </source>
</evidence>
<dbReference type="InterPro" id="IPR036093">
    <property type="entry name" value="NAC_dom_sf"/>
</dbReference>
<keyword evidence="1" id="KW-0805">Transcription regulation</keyword>